<dbReference type="EMBL" id="JABEPQ010000001">
    <property type="protein sequence ID" value="NNM44557.1"/>
    <property type="molecule type" value="Genomic_DNA"/>
</dbReference>
<dbReference type="GO" id="GO:0003676">
    <property type="term" value="F:nucleic acid binding"/>
    <property type="evidence" value="ECO:0007669"/>
    <property type="project" value="InterPro"/>
</dbReference>
<evidence type="ECO:0000256" key="1">
    <source>
        <dbReference type="ARBA" id="ARBA00023450"/>
    </source>
</evidence>
<dbReference type="SMART" id="SM00507">
    <property type="entry name" value="HNHc"/>
    <property type="match status" value="1"/>
</dbReference>
<dbReference type="RefSeq" id="WP_171241698.1">
    <property type="nucleotide sequence ID" value="NZ_JABEPQ010000001.1"/>
</dbReference>
<dbReference type="GO" id="GO:0008270">
    <property type="term" value="F:zinc ion binding"/>
    <property type="evidence" value="ECO:0007669"/>
    <property type="project" value="InterPro"/>
</dbReference>
<dbReference type="CDD" id="cd00085">
    <property type="entry name" value="HNHc"/>
    <property type="match status" value="1"/>
</dbReference>
<comment type="caution">
    <text evidence="3">The sequence shown here is derived from an EMBL/GenBank/DDBJ whole genome shotgun (WGS) entry which is preliminary data.</text>
</comment>
<dbReference type="Gene3D" id="1.10.30.50">
    <property type="match status" value="1"/>
</dbReference>
<name>A0A849HIP0_9MICO</name>
<dbReference type="InterPro" id="IPR003615">
    <property type="entry name" value="HNH_nuc"/>
</dbReference>
<comment type="similarity">
    <text evidence="1">Belongs to the Rv1128c/1148c/1588c/1702c/1945/3466 family.</text>
</comment>
<proteinExistence type="inferred from homology"/>
<dbReference type="AlphaFoldDB" id="A0A849HIP0"/>
<keyword evidence="4" id="KW-1185">Reference proteome</keyword>
<dbReference type="Pfam" id="PF02720">
    <property type="entry name" value="DUF222"/>
    <property type="match status" value="1"/>
</dbReference>
<evidence type="ECO:0000313" key="3">
    <source>
        <dbReference type="EMBL" id="NNM44557.1"/>
    </source>
</evidence>
<protein>
    <submittedName>
        <fullName evidence="3">DUF222 domain-containing protein</fullName>
    </submittedName>
</protein>
<evidence type="ECO:0000313" key="4">
    <source>
        <dbReference type="Proteomes" id="UP000588586"/>
    </source>
</evidence>
<accession>A0A849HIP0</accession>
<organism evidence="3 4">
    <name type="scientific">Knoellia koreensis</name>
    <dbReference type="NCBI Taxonomy" id="2730921"/>
    <lineage>
        <taxon>Bacteria</taxon>
        <taxon>Bacillati</taxon>
        <taxon>Actinomycetota</taxon>
        <taxon>Actinomycetes</taxon>
        <taxon>Micrococcales</taxon>
        <taxon>Intrasporangiaceae</taxon>
        <taxon>Knoellia</taxon>
    </lineage>
</organism>
<dbReference type="GO" id="GO:0004519">
    <property type="term" value="F:endonuclease activity"/>
    <property type="evidence" value="ECO:0007669"/>
    <property type="project" value="InterPro"/>
</dbReference>
<evidence type="ECO:0000259" key="2">
    <source>
        <dbReference type="SMART" id="SM00507"/>
    </source>
</evidence>
<feature type="domain" description="HNH nuclease" evidence="2">
    <location>
        <begin position="354"/>
        <end position="404"/>
    </location>
</feature>
<dbReference type="Pfam" id="PF01844">
    <property type="entry name" value="HNH"/>
    <property type="match status" value="1"/>
</dbReference>
<sequence length="500" mass="53088">MTTTAPGRSAVQQVQDLLRALARVDGAGMDDAARVDLITTMEQLKGAAAAAQARVTVAFADSQLADTADETLRERAQARRSVHAQVALARRASPSLGDRYVGAARALVGEMPATMTLLTAGTIGEDAAVELVTATAATTVEVRRETDRRLAGPGGPAGQVSPRRLGQLGRAVVAELDAAGVVARNERAVASRRVTCRPAPDGMAYLTVLGPMHETVGAFAALKKHAATVMAGRDPAGELPQGRHDGAIMADTALRQLSGRRLGQVQPVAVQLVMTDRALTGIGNPDRSVMEPARMVGHGPVPAPTARSWLRSHQRRSPGETAEQAHVWVRRAFTEPSGRDLVAMESKAALFPPALVDYLVLRDDTCATPWCEAPIAHADHITPRHAGGRSTAANGQGLCAHCNLTKEAPGWHHEVTATGVHHPNEGPHTVRITTPTGHTYDSTAPPVLGRHWQPPLPDTDRWPGYDPDLCDPETGAPLDIDWAEVARIQYDLYEPHGTAA</sequence>
<gene>
    <name evidence="3" type="ORF">HJG52_00855</name>
</gene>
<dbReference type="InterPro" id="IPR003870">
    <property type="entry name" value="DUF222"/>
</dbReference>
<dbReference type="Proteomes" id="UP000588586">
    <property type="component" value="Unassembled WGS sequence"/>
</dbReference>
<reference evidence="3 4" key="1">
    <citation type="submission" date="2020-04" db="EMBL/GenBank/DDBJ databases">
        <title>Knoellia sp. isolate from air conditioner.</title>
        <authorList>
            <person name="Chea S."/>
            <person name="Kim D.-U."/>
        </authorList>
    </citation>
    <scope>NUCLEOTIDE SEQUENCE [LARGE SCALE GENOMIC DNA]</scope>
    <source>
        <strain evidence="3 4">DB2414S</strain>
    </source>
</reference>
<dbReference type="InterPro" id="IPR002711">
    <property type="entry name" value="HNH"/>
</dbReference>